<dbReference type="Proteomes" id="UP000014254">
    <property type="component" value="Unassembled WGS sequence"/>
</dbReference>
<feature type="region of interest" description="Disordered" evidence="1">
    <location>
        <begin position="153"/>
        <end position="187"/>
    </location>
</feature>
<organism evidence="2 3">
    <name type="scientific">Mucor circinelloides f. circinelloides (strain 1006PhL)</name>
    <name type="common">Mucormycosis agent</name>
    <name type="synonym">Calyptromyces circinelloides</name>
    <dbReference type="NCBI Taxonomy" id="1220926"/>
    <lineage>
        <taxon>Eukaryota</taxon>
        <taxon>Fungi</taxon>
        <taxon>Fungi incertae sedis</taxon>
        <taxon>Mucoromycota</taxon>
        <taxon>Mucoromycotina</taxon>
        <taxon>Mucoromycetes</taxon>
        <taxon>Mucorales</taxon>
        <taxon>Mucorineae</taxon>
        <taxon>Mucoraceae</taxon>
        <taxon>Mucor</taxon>
    </lineage>
</organism>
<feature type="region of interest" description="Disordered" evidence="1">
    <location>
        <begin position="278"/>
        <end position="308"/>
    </location>
</feature>
<keyword evidence="3" id="KW-1185">Reference proteome</keyword>
<feature type="compositionally biased region" description="Basic and acidic residues" evidence="1">
    <location>
        <begin position="153"/>
        <end position="168"/>
    </location>
</feature>
<feature type="compositionally biased region" description="Basic and acidic residues" evidence="1">
    <location>
        <begin position="218"/>
        <end position="229"/>
    </location>
</feature>
<protein>
    <submittedName>
        <fullName evidence="2">Uncharacterized protein</fullName>
    </submittedName>
</protein>
<reference evidence="3" key="1">
    <citation type="submission" date="2013-05" db="EMBL/GenBank/DDBJ databases">
        <title>The Genome sequence of Mucor circinelloides f. circinelloides 1006PhL.</title>
        <authorList>
            <consortium name="The Broad Institute Genomics Platform"/>
            <person name="Cuomo C."/>
            <person name="Earl A."/>
            <person name="Findley K."/>
            <person name="Lee S.C."/>
            <person name="Walker B."/>
            <person name="Young S."/>
            <person name="Zeng Q."/>
            <person name="Gargeya S."/>
            <person name="Fitzgerald M."/>
            <person name="Haas B."/>
            <person name="Abouelleil A."/>
            <person name="Allen A.W."/>
            <person name="Alvarado L."/>
            <person name="Arachchi H.M."/>
            <person name="Berlin A.M."/>
            <person name="Chapman S.B."/>
            <person name="Gainer-Dewar J."/>
            <person name="Goldberg J."/>
            <person name="Griggs A."/>
            <person name="Gujja S."/>
            <person name="Hansen M."/>
            <person name="Howarth C."/>
            <person name="Imamovic A."/>
            <person name="Ireland A."/>
            <person name="Larimer J."/>
            <person name="McCowan C."/>
            <person name="Murphy C."/>
            <person name="Pearson M."/>
            <person name="Poon T.W."/>
            <person name="Priest M."/>
            <person name="Roberts A."/>
            <person name="Saif S."/>
            <person name="Shea T."/>
            <person name="Sisk P."/>
            <person name="Sykes S."/>
            <person name="Wortman J."/>
            <person name="Nusbaum C."/>
            <person name="Birren B."/>
        </authorList>
    </citation>
    <scope>NUCLEOTIDE SEQUENCE [LARGE SCALE GENOMIC DNA]</scope>
    <source>
        <strain evidence="3">1006PhL</strain>
    </source>
</reference>
<dbReference type="EMBL" id="KE123939">
    <property type="protein sequence ID" value="EPB89132.1"/>
    <property type="molecule type" value="Genomic_DNA"/>
</dbReference>
<feature type="region of interest" description="Disordered" evidence="1">
    <location>
        <begin position="203"/>
        <end position="229"/>
    </location>
</feature>
<feature type="compositionally biased region" description="Polar residues" evidence="1">
    <location>
        <begin position="278"/>
        <end position="290"/>
    </location>
</feature>
<proteinExistence type="predicted"/>
<sequence length="308" mass="34517">MSTEEATTANQKNNYAFEIRFVDDNIVQVFDIAAKRKQQNDKSLLLPTEYKQEEVLKGQLRYSKLMGSSGHVEKDAFGLDVTELPYQHTVTTKRSQNRRSTQRHTFFMMGGGSANDMKPTSVSTIHDEELDDGYDSGTAVTEANDEYLSYNRKEDDSMHQAEQHTEHQDEMDDSSSIPVSPASIQKPPVAWQPPEVIQQNEPVVLPSQTPTSLPPPVKQRERPTRSTPDHAALHGISLQQHAQNDTTVSPSMIEMYQPTHSAVTFPITTQDYTSITAVNTGHSSDSMSHAQQQQPRKQPKRSCCCIIS</sequence>
<dbReference type="VEuPathDB" id="FungiDB:HMPREF1544_03999"/>
<dbReference type="AlphaFoldDB" id="S2JKW1"/>
<dbReference type="OrthoDB" id="2274679at2759"/>
<evidence type="ECO:0000256" key="1">
    <source>
        <dbReference type="SAM" id="MobiDB-lite"/>
    </source>
</evidence>
<evidence type="ECO:0000313" key="2">
    <source>
        <dbReference type="EMBL" id="EPB89132.1"/>
    </source>
</evidence>
<dbReference type="InParanoid" id="S2JKW1"/>
<accession>S2JKW1</accession>
<gene>
    <name evidence="2" type="ORF">HMPREF1544_03999</name>
</gene>
<dbReference type="OMA" id="EMYQPTH"/>
<name>S2JKW1_MUCC1</name>
<evidence type="ECO:0000313" key="3">
    <source>
        <dbReference type="Proteomes" id="UP000014254"/>
    </source>
</evidence>